<dbReference type="Gene3D" id="3.10.28.10">
    <property type="entry name" value="Homing endonucleases"/>
    <property type="match status" value="1"/>
</dbReference>
<dbReference type="SUPFAM" id="SSF55608">
    <property type="entry name" value="Homing endonucleases"/>
    <property type="match status" value="1"/>
</dbReference>
<protein>
    <recommendedName>
        <fullName evidence="2">Homing endonuclease LAGLIDADG domain-containing protein</fullName>
    </recommendedName>
</protein>
<name>A0A0F9Q861_9ZZZZ</name>
<comment type="caution">
    <text evidence="1">The sequence shown here is derived from an EMBL/GenBank/DDBJ whole genome shotgun (WGS) entry which is preliminary data.</text>
</comment>
<organism evidence="1">
    <name type="scientific">marine sediment metagenome</name>
    <dbReference type="NCBI Taxonomy" id="412755"/>
    <lineage>
        <taxon>unclassified sequences</taxon>
        <taxon>metagenomes</taxon>
        <taxon>ecological metagenomes</taxon>
    </lineage>
</organism>
<dbReference type="AlphaFoldDB" id="A0A0F9Q861"/>
<dbReference type="InterPro" id="IPR027434">
    <property type="entry name" value="Homing_endonucl"/>
</dbReference>
<sequence length="150" mass="17273">MATDTEWAWAAGFFDGEGCIRAAVIDSRERVIPVKAHNKGIKYTLAIAISNTDKSSLDKFRDIVQQSTVLGPYCRPNCKPVFYFGLSSHAKVIRILQHMLPYLTVKREQAEVALEWPLKPKEDTRSWRKLPLHLKAKRVEIARRLKELKR</sequence>
<gene>
    <name evidence="1" type="ORF">LCGC14_0736120</name>
</gene>
<dbReference type="EMBL" id="LAZR01001720">
    <property type="protein sequence ID" value="KKN40180.1"/>
    <property type="molecule type" value="Genomic_DNA"/>
</dbReference>
<evidence type="ECO:0008006" key="2">
    <source>
        <dbReference type="Google" id="ProtNLM"/>
    </source>
</evidence>
<accession>A0A0F9Q861</accession>
<reference evidence="1" key="1">
    <citation type="journal article" date="2015" name="Nature">
        <title>Complex archaea that bridge the gap between prokaryotes and eukaryotes.</title>
        <authorList>
            <person name="Spang A."/>
            <person name="Saw J.H."/>
            <person name="Jorgensen S.L."/>
            <person name="Zaremba-Niedzwiedzka K."/>
            <person name="Martijn J."/>
            <person name="Lind A.E."/>
            <person name="van Eijk R."/>
            <person name="Schleper C."/>
            <person name="Guy L."/>
            <person name="Ettema T.J."/>
        </authorList>
    </citation>
    <scope>NUCLEOTIDE SEQUENCE</scope>
</reference>
<evidence type="ECO:0000313" key="1">
    <source>
        <dbReference type="EMBL" id="KKN40180.1"/>
    </source>
</evidence>
<proteinExistence type="predicted"/>